<dbReference type="InterPro" id="IPR050388">
    <property type="entry name" value="ABC_Ni/Peptide_Import"/>
</dbReference>
<name>A0A2P7B705_9HYPH</name>
<comment type="similarity">
    <text evidence="2">Belongs to the ABC transporter superfamily.</text>
</comment>
<comment type="caution">
    <text evidence="9">The sequence shown here is derived from an EMBL/GenBank/DDBJ whole genome shotgun (WGS) entry which is preliminary data.</text>
</comment>
<evidence type="ECO:0000256" key="6">
    <source>
        <dbReference type="ARBA" id="ARBA00022840"/>
    </source>
</evidence>
<evidence type="ECO:0000256" key="2">
    <source>
        <dbReference type="ARBA" id="ARBA00005417"/>
    </source>
</evidence>
<evidence type="ECO:0000256" key="7">
    <source>
        <dbReference type="ARBA" id="ARBA00023136"/>
    </source>
</evidence>
<dbReference type="PROSITE" id="PS00211">
    <property type="entry name" value="ABC_TRANSPORTER_1"/>
    <property type="match status" value="1"/>
</dbReference>
<keyword evidence="5" id="KW-0547">Nucleotide-binding</keyword>
<proteinExistence type="inferred from homology"/>
<evidence type="ECO:0000259" key="8">
    <source>
        <dbReference type="PROSITE" id="PS50893"/>
    </source>
</evidence>
<evidence type="ECO:0000256" key="1">
    <source>
        <dbReference type="ARBA" id="ARBA00004417"/>
    </source>
</evidence>
<dbReference type="InterPro" id="IPR003593">
    <property type="entry name" value="AAA+_ATPase"/>
</dbReference>
<dbReference type="Pfam" id="PF00005">
    <property type="entry name" value="ABC_tran"/>
    <property type="match status" value="1"/>
</dbReference>
<dbReference type="OrthoDB" id="9784450at2"/>
<evidence type="ECO:0000313" key="9">
    <source>
        <dbReference type="EMBL" id="PSH62254.1"/>
    </source>
</evidence>
<evidence type="ECO:0000256" key="3">
    <source>
        <dbReference type="ARBA" id="ARBA00022448"/>
    </source>
</evidence>
<dbReference type="PANTHER" id="PTHR43297:SF2">
    <property type="entry name" value="DIPEPTIDE TRANSPORT ATP-BINDING PROTEIN DPPD"/>
    <property type="match status" value="1"/>
</dbReference>
<dbReference type="GO" id="GO:0005886">
    <property type="term" value="C:plasma membrane"/>
    <property type="evidence" value="ECO:0007669"/>
    <property type="project" value="UniProtKB-SubCell"/>
</dbReference>
<keyword evidence="6 9" id="KW-0067">ATP-binding</keyword>
<keyword evidence="10" id="KW-1185">Reference proteome</keyword>
<dbReference type="SMART" id="SM00382">
    <property type="entry name" value="AAA"/>
    <property type="match status" value="1"/>
</dbReference>
<keyword evidence="7" id="KW-0472">Membrane</keyword>
<reference evidence="10" key="1">
    <citation type="submission" date="2017-11" db="EMBL/GenBank/DDBJ databases">
        <authorList>
            <person name="Kuznetsova I."/>
            <person name="Sazanova A."/>
            <person name="Chirak E."/>
            <person name="Safronova V."/>
            <person name="Willems A."/>
        </authorList>
    </citation>
    <scope>NUCLEOTIDE SEQUENCE [LARGE SCALE GENOMIC DNA]</scope>
    <source>
        <strain evidence="10">CCBAU 03422</strain>
    </source>
</reference>
<dbReference type="EMBL" id="PGGM01000010">
    <property type="protein sequence ID" value="PSH62254.1"/>
    <property type="molecule type" value="Genomic_DNA"/>
</dbReference>
<comment type="subcellular location">
    <subcellularLocation>
        <location evidence="1">Cell inner membrane</location>
        <topology evidence="1">Peripheral membrane protein</topology>
    </subcellularLocation>
</comment>
<dbReference type="InterPro" id="IPR027417">
    <property type="entry name" value="P-loop_NTPase"/>
</dbReference>
<keyword evidence="4" id="KW-1003">Cell membrane</keyword>
<dbReference type="InterPro" id="IPR017871">
    <property type="entry name" value="ABC_transporter-like_CS"/>
</dbReference>
<organism evidence="9 10">
    <name type="scientific">Phyllobacterium sophorae</name>
    <dbReference type="NCBI Taxonomy" id="1520277"/>
    <lineage>
        <taxon>Bacteria</taxon>
        <taxon>Pseudomonadati</taxon>
        <taxon>Pseudomonadota</taxon>
        <taxon>Alphaproteobacteria</taxon>
        <taxon>Hyphomicrobiales</taxon>
        <taxon>Phyllobacteriaceae</taxon>
        <taxon>Phyllobacterium</taxon>
    </lineage>
</organism>
<gene>
    <name evidence="9" type="ORF">CU103_20365</name>
</gene>
<dbReference type="Gene3D" id="3.40.50.300">
    <property type="entry name" value="P-loop containing nucleotide triphosphate hydrolases"/>
    <property type="match status" value="1"/>
</dbReference>
<dbReference type="Proteomes" id="UP000241764">
    <property type="component" value="Unassembled WGS sequence"/>
</dbReference>
<dbReference type="PROSITE" id="PS50893">
    <property type="entry name" value="ABC_TRANSPORTER_2"/>
    <property type="match status" value="1"/>
</dbReference>
<evidence type="ECO:0000256" key="5">
    <source>
        <dbReference type="ARBA" id="ARBA00022741"/>
    </source>
</evidence>
<keyword evidence="3" id="KW-0813">Transport</keyword>
<dbReference type="GO" id="GO:0016887">
    <property type="term" value="F:ATP hydrolysis activity"/>
    <property type="evidence" value="ECO:0007669"/>
    <property type="project" value="InterPro"/>
</dbReference>
<dbReference type="SUPFAM" id="SSF52540">
    <property type="entry name" value="P-loop containing nucleoside triphosphate hydrolases"/>
    <property type="match status" value="1"/>
</dbReference>
<dbReference type="CDD" id="cd03257">
    <property type="entry name" value="ABC_NikE_OppD_transporters"/>
    <property type="match status" value="1"/>
</dbReference>
<accession>A0A2P7B705</accession>
<dbReference type="InterPro" id="IPR003439">
    <property type="entry name" value="ABC_transporter-like_ATP-bd"/>
</dbReference>
<evidence type="ECO:0000256" key="4">
    <source>
        <dbReference type="ARBA" id="ARBA00022475"/>
    </source>
</evidence>
<dbReference type="AlphaFoldDB" id="A0A2P7B705"/>
<protein>
    <submittedName>
        <fullName evidence="9">Peptide ABC transporter ATP-binding protein</fullName>
    </submittedName>
</protein>
<dbReference type="GO" id="GO:0005524">
    <property type="term" value="F:ATP binding"/>
    <property type="evidence" value="ECO:0007669"/>
    <property type="project" value="UniProtKB-KW"/>
</dbReference>
<dbReference type="PANTHER" id="PTHR43297">
    <property type="entry name" value="OLIGOPEPTIDE TRANSPORT ATP-BINDING PROTEIN APPD"/>
    <property type="match status" value="1"/>
</dbReference>
<evidence type="ECO:0000313" key="10">
    <source>
        <dbReference type="Proteomes" id="UP000241764"/>
    </source>
</evidence>
<sequence length="279" mass="30822">MHDSLLDVCDLKVGFRTSDGYVEAVKGVSLTLGRERLAIVGESGSGKSMTVRSLIGLAGHNAIVSARHARFGETDLLSLSDRELSAVRGHRIAMVVQDPRQGLNPVQTAGRQVGEMLRMHRRTRRHDMRNAVEMLLDEVHIRDPRRVFDLYPHELSGGMAQRVMVAMMLAGGPDILIADEATSALDAVVQRHILELIDEQVRLRGMGLILISHDLELVSDFADRIMVMYAGRTVETFAAGQGYGSVRHPYTRGLIACVPSLDRPGQCLPVLTRDPEWAR</sequence>
<feature type="domain" description="ABC transporter" evidence="8">
    <location>
        <begin position="6"/>
        <end position="255"/>
    </location>
</feature>